<dbReference type="Gene3D" id="3.40.50.10350">
    <property type="entry name" value="Glycerate kinase, domain 1"/>
    <property type="match status" value="1"/>
</dbReference>
<name>A0A517SS37_9BACT</name>
<dbReference type="NCBIfam" id="TIGR00045">
    <property type="entry name" value="glycerate kinase"/>
    <property type="match status" value="1"/>
</dbReference>
<keyword evidence="6" id="KW-1185">Reference proteome</keyword>
<evidence type="ECO:0000256" key="3">
    <source>
        <dbReference type="ARBA" id="ARBA00022777"/>
    </source>
</evidence>
<dbReference type="RefSeq" id="WP_145270469.1">
    <property type="nucleotide sequence ID" value="NZ_CP036272.1"/>
</dbReference>
<dbReference type="Proteomes" id="UP000315003">
    <property type="component" value="Chromosome"/>
</dbReference>
<reference evidence="5 6" key="1">
    <citation type="submission" date="2019-02" db="EMBL/GenBank/DDBJ databases">
        <title>Deep-cultivation of Planctomycetes and their phenomic and genomic characterization uncovers novel biology.</title>
        <authorList>
            <person name="Wiegand S."/>
            <person name="Jogler M."/>
            <person name="Boedeker C."/>
            <person name="Pinto D."/>
            <person name="Vollmers J."/>
            <person name="Rivas-Marin E."/>
            <person name="Kohn T."/>
            <person name="Peeters S.H."/>
            <person name="Heuer A."/>
            <person name="Rast P."/>
            <person name="Oberbeckmann S."/>
            <person name="Bunk B."/>
            <person name="Jeske O."/>
            <person name="Meyerdierks A."/>
            <person name="Storesund J.E."/>
            <person name="Kallscheuer N."/>
            <person name="Luecker S."/>
            <person name="Lage O.M."/>
            <person name="Pohl T."/>
            <person name="Merkel B.J."/>
            <person name="Hornburger P."/>
            <person name="Mueller R.-W."/>
            <person name="Bruemmer F."/>
            <person name="Labrenz M."/>
            <person name="Spormann A.M."/>
            <person name="Op den Camp H."/>
            <person name="Overmann J."/>
            <person name="Amann R."/>
            <person name="Jetten M.S.M."/>
            <person name="Mascher T."/>
            <person name="Medema M.H."/>
            <person name="Devos D.P."/>
            <person name="Kaster A.-K."/>
            <person name="Ovreas L."/>
            <person name="Rohde M."/>
            <person name="Galperin M.Y."/>
            <person name="Jogler C."/>
        </authorList>
    </citation>
    <scope>NUCLEOTIDE SEQUENCE [LARGE SCALE GENOMIC DNA]</scope>
    <source>
        <strain evidence="5 6">SV_7m_r</strain>
    </source>
</reference>
<dbReference type="GO" id="GO:0031388">
    <property type="term" value="P:organic acid phosphorylation"/>
    <property type="evidence" value="ECO:0007669"/>
    <property type="project" value="UniProtKB-UniRule"/>
</dbReference>
<dbReference type="InterPro" id="IPR004381">
    <property type="entry name" value="Glycerate_kinase"/>
</dbReference>
<dbReference type="InterPro" id="IPR036129">
    <property type="entry name" value="Glycerate_kinase_sf"/>
</dbReference>
<evidence type="ECO:0000256" key="2">
    <source>
        <dbReference type="ARBA" id="ARBA00022679"/>
    </source>
</evidence>
<dbReference type="InterPro" id="IPR018193">
    <property type="entry name" value="Glyc_kinase_flavodox-like_fold"/>
</dbReference>
<dbReference type="InterPro" id="IPR018197">
    <property type="entry name" value="Glycerate_kinase_RE-like"/>
</dbReference>
<comment type="similarity">
    <text evidence="1 4">Belongs to the glycerate kinase type-1 family.</text>
</comment>
<dbReference type="AlphaFoldDB" id="A0A517SS37"/>
<dbReference type="EC" id="2.7.1.31" evidence="5"/>
<keyword evidence="3 4" id="KW-0418">Kinase</keyword>
<proteinExistence type="inferred from homology"/>
<evidence type="ECO:0000256" key="4">
    <source>
        <dbReference type="PIRNR" id="PIRNR006078"/>
    </source>
</evidence>
<dbReference type="SUPFAM" id="SSF110738">
    <property type="entry name" value="Glycerate kinase I"/>
    <property type="match status" value="1"/>
</dbReference>
<evidence type="ECO:0000256" key="1">
    <source>
        <dbReference type="ARBA" id="ARBA00006284"/>
    </source>
</evidence>
<dbReference type="GO" id="GO:0008887">
    <property type="term" value="F:glycerate kinase activity"/>
    <property type="evidence" value="ECO:0007669"/>
    <property type="project" value="UniProtKB-UniRule"/>
</dbReference>
<dbReference type="Gene3D" id="3.90.1510.10">
    <property type="entry name" value="Glycerate kinase, domain 2"/>
    <property type="match status" value="1"/>
</dbReference>
<gene>
    <name evidence="5" type="primary">glxK</name>
    <name evidence="5" type="ORF">SV7mr_14430</name>
</gene>
<organism evidence="5 6">
    <name type="scientific">Stieleria bergensis</name>
    <dbReference type="NCBI Taxonomy" id="2528025"/>
    <lineage>
        <taxon>Bacteria</taxon>
        <taxon>Pseudomonadati</taxon>
        <taxon>Planctomycetota</taxon>
        <taxon>Planctomycetia</taxon>
        <taxon>Pirellulales</taxon>
        <taxon>Pirellulaceae</taxon>
        <taxon>Stieleria</taxon>
    </lineage>
</organism>
<keyword evidence="2 4" id="KW-0808">Transferase</keyword>
<evidence type="ECO:0000313" key="6">
    <source>
        <dbReference type="Proteomes" id="UP000315003"/>
    </source>
</evidence>
<dbReference type="OrthoDB" id="9774290at2"/>
<sequence length="380" mass="40172">MKILIIPDKFKGSLTAEQVIDAITAGLKDSLPEVQPFSIIASDGGDGFLNAICQSNPSVQQVHCATTDPLGRPIDAVFGWDAGSESAYIEMARASGMELLQPQERNPELTSTLGTGTMIINAIERGAERIYVGLGGSATNDGGTGIAQALGYRFLDHTNATLPPTGGSLRKIHRIDRTQLHPKLDAVAFCAINDVRNPLLGAEGAAIMYSPQKGATAEQVPQLEQGLANLDRAVKRDLGIDAAEVPGSGAAGGTGFGLKAFANAQFISGTEFVLSQSKAQTLLESGEIDFIWTGEGKIDDQTGFGKLVFGVAEIGKQYNVPVLAVCGRLDLQHTRISDLGLQDVLALSQQGYSLEQCIDQAGPLVRQLIAQWAGDVKQSR</sequence>
<accession>A0A517SS37</accession>
<dbReference type="Pfam" id="PF02595">
    <property type="entry name" value="Gly_kinase"/>
    <property type="match status" value="1"/>
</dbReference>
<dbReference type="EMBL" id="CP036272">
    <property type="protein sequence ID" value="QDT58941.1"/>
    <property type="molecule type" value="Genomic_DNA"/>
</dbReference>
<dbReference type="PIRSF" id="PIRSF006078">
    <property type="entry name" value="GlxK"/>
    <property type="match status" value="1"/>
</dbReference>
<dbReference type="PANTHER" id="PTHR21599:SF0">
    <property type="entry name" value="GLYCERATE KINASE"/>
    <property type="match status" value="1"/>
</dbReference>
<dbReference type="PANTHER" id="PTHR21599">
    <property type="entry name" value="GLYCERATE KINASE"/>
    <property type="match status" value="1"/>
</dbReference>
<protein>
    <submittedName>
        <fullName evidence="5">Glycerate kinase</fullName>
        <ecNumber evidence="5">2.7.1.31</ecNumber>
    </submittedName>
</protein>
<evidence type="ECO:0000313" key="5">
    <source>
        <dbReference type="EMBL" id="QDT58941.1"/>
    </source>
</evidence>